<gene>
    <name evidence="1" type="ORF">mvi_21740</name>
</gene>
<evidence type="ECO:0000313" key="2">
    <source>
        <dbReference type="Proteomes" id="UP000663508"/>
    </source>
</evidence>
<evidence type="ECO:0000313" key="1">
    <source>
        <dbReference type="EMBL" id="BCM83713.1"/>
    </source>
</evidence>
<dbReference type="AlphaFoldDB" id="A0A8H8WSZ1"/>
<dbReference type="RefSeq" id="WP_207182740.1">
    <property type="nucleotide sequence ID" value="NZ_AP024145.1"/>
</dbReference>
<dbReference type="Proteomes" id="UP000663508">
    <property type="component" value="Chromosome"/>
</dbReference>
<dbReference type="EMBL" id="AP024145">
    <property type="protein sequence ID" value="BCM83713.1"/>
    <property type="molecule type" value="Genomic_DNA"/>
</dbReference>
<name>A0A8H8WSZ1_9HYPH</name>
<proteinExistence type="predicted"/>
<sequence length="387" mass="42738">MDVQGNNRRDADYRAKKLVERGWTCRECDNRETAASAAAAGLPALEGTEKQVAWANGLRNSTLRRIDQLVQSARWIRSLVGDAFGYNADAVAMAVLIRDVGKPAVDRAIDAMRAETDARFWIDGREDAMDARLRAVVERIAAEDRALSPEGKAEAAAEHEAMTEATLRPAVPVSETIAELSFRDGLIKASYDERSEAFNALVKDLGYRWDPAARCWCRTYQPAMMGAAIDRLAETAHELVAAGIVVALHDPEARAKAIDRSYEPEHRRWVSLVTDGEHKGRFRLTWGRGEDFYREFRGLKGASYRGKACTVPATSRDEVLDFAEAHGFRLTTGAEARAAEVLERRERGLVVDAKASRKAETTRRGSAPAHLAAPEVVSLHDALVDHD</sequence>
<protein>
    <submittedName>
        <fullName evidence="1">Uncharacterized protein</fullName>
    </submittedName>
</protein>
<organism evidence="1 2">
    <name type="scientific">Methylobacterium indicum</name>
    <dbReference type="NCBI Taxonomy" id="1775910"/>
    <lineage>
        <taxon>Bacteria</taxon>
        <taxon>Pseudomonadati</taxon>
        <taxon>Pseudomonadota</taxon>
        <taxon>Alphaproteobacteria</taxon>
        <taxon>Hyphomicrobiales</taxon>
        <taxon>Methylobacteriaceae</taxon>
        <taxon>Methylobacterium</taxon>
    </lineage>
</organism>
<accession>A0A8H8WSZ1</accession>
<dbReference type="KEGG" id="mind:mvi_21740"/>
<reference evidence="1" key="1">
    <citation type="submission" date="2020-11" db="EMBL/GenBank/DDBJ databases">
        <title>Complete genome sequence of a novel pathogenic Methylobacterium strain isolated from rice in Vietnam.</title>
        <authorList>
            <person name="Lai K."/>
            <person name="Okazaki S."/>
            <person name="Higashi K."/>
            <person name="Mori H."/>
            <person name="Toyoda A."/>
            <person name="Kurokawa K."/>
        </authorList>
    </citation>
    <scope>NUCLEOTIDE SEQUENCE</scope>
    <source>
        <strain evidence="1">VL1</strain>
    </source>
</reference>